<dbReference type="EMBL" id="JABSTR010000007">
    <property type="protein sequence ID" value="KAH9374548.1"/>
    <property type="molecule type" value="Genomic_DNA"/>
</dbReference>
<protein>
    <submittedName>
        <fullName evidence="2">Uncharacterized protein</fullName>
    </submittedName>
</protein>
<organism evidence="2 3">
    <name type="scientific">Haemaphysalis longicornis</name>
    <name type="common">Bush tick</name>
    <dbReference type="NCBI Taxonomy" id="44386"/>
    <lineage>
        <taxon>Eukaryota</taxon>
        <taxon>Metazoa</taxon>
        <taxon>Ecdysozoa</taxon>
        <taxon>Arthropoda</taxon>
        <taxon>Chelicerata</taxon>
        <taxon>Arachnida</taxon>
        <taxon>Acari</taxon>
        <taxon>Parasitiformes</taxon>
        <taxon>Ixodida</taxon>
        <taxon>Ixodoidea</taxon>
        <taxon>Ixodidae</taxon>
        <taxon>Haemaphysalinae</taxon>
        <taxon>Haemaphysalis</taxon>
    </lineage>
</organism>
<name>A0A9J6GJH9_HAELO</name>
<dbReference type="Proteomes" id="UP000821853">
    <property type="component" value="Chromosome 5"/>
</dbReference>
<proteinExistence type="predicted"/>
<dbReference type="AlphaFoldDB" id="A0A9J6GJH9"/>
<evidence type="ECO:0000313" key="2">
    <source>
        <dbReference type="EMBL" id="KAH9374548.1"/>
    </source>
</evidence>
<feature type="compositionally biased region" description="Polar residues" evidence="1">
    <location>
        <begin position="96"/>
        <end position="105"/>
    </location>
</feature>
<gene>
    <name evidence="2" type="ORF">HPB48_000960</name>
</gene>
<dbReference type="VEuPathDB" id="VectorBase:HLOH_060014"/>
<evidence type="ECO:0000256" key="1">
    <source>
        <dbReference type="SAM" id="MobiDB-lite"/>
    </source>
</evidence>
<sequence>MLSFNSTLSTPRLSRMCFYCKRLTDAPSLPGYRVHGGPRNVRCLCTLVKKGLTFVKHTLHNIKIERALIVRIATKERKQHLPTKRLYESIAEKSEIQSSHPQSQHRGGHSTR</sequence>
<comment type="caution">
    <text evidence="2">The sequence shown here is derived from an EMBL/GenBank/DDBJ whole genome shotgun (WGS) entry which is preliminary data.</text>
</comment>
<feature type="region of interest" description="Disordered" evidence="1">
    <location>
        <begin position="92"/>
        <end position="112"/>
    </location>
</feature>
<accession>A0A9J6GJH9</accession>
<keyword evidence="3" id="KW-1185">Reference proteome</keyword>
<reference evidence="2 3" key="1">
    <citation type="journal article" date="2020" name="Cell">
        <title>Large-Scale Comparative Analyses of Tick Genomes Elucidate Their Genetic Diversity and Vector Capacities.</title>
        <authorList>
            <consortium name="Tick Genome and Microbiome Consortium (TIGMIC)"/>
            <person name="Jia N."/>
            <person name="Wang J."/>
            <person name="Shi W."/>
            <person name="Du L."/>
            <person name="Sun Y."/>
            <person name="Zhan W."/>
            <person name="Jiang J.F."/>
            <person name="Wang Q."/>
            <person name="Zhang B."/>
            <person name="Ji P."/>
            <person name="Bell-Sakyi L."/>
            <person name="Cui X.M."/>
            <person name="Yuan T.T."/>
            <person name="Jiang B.G."/>
            <person name="Yang W.F."/>
            <person name="Lam T.T."/>
            <person name="Chang Q.C."/>
            <person name="Ding S.J."/>
            <person name="Wang X.J."/>
            <person name="Zhu J.G."/>
            <person name="Ruan X.D."/>
            <person name="Zhao L."/>
            <person name="Wei J.T."/>
            <person name="Ye R.Z."/>
            <person name="Que T.C."/>
            <person name="Du C.H."/>
            <person name="Zhou Y.H."/>
            <person name="Cheng J.X."/>
            <person name="Dai P.F."/>
            <person name="Guo W.B."/>
            <person name="Han X.H."/>
            <person name="Huang E.J."/>
            <person name="Li L.F."/>
            <person name="Wei W."/>
            <person name="Gao Y.C."/>
            <person name="Liu J.Z."/>
            <person name="Shao H.Z."/>
            <person name="Wang X."/>
            <person name="Wang C.C."/>
            <person name="Yang T.C."/>
            <person name="Huo Q.B."/>
            <person name="Li W."/>
            <person name="Chen H.Y."/>
            <person name="Chen S.E."/>
            <person name="Zhou L.G."/>
            <person name="Ni X.B."/>
            <person name="Tian J.H."/>
            <person name="Sheng Y."/>
            <person name="Liu T."/>
            <person name="Pan Y.S."/>
            <person name="Xia L.Y."/>
            <person name="Li J."/>
            <person name="Zhao F."/>
            <person name="Cao W.C."/>
        </authorList>
    </citation>
    <scope>NUCLEOTIDE SEQUENCE [LARGE SCALE GENOMIC DNA]</scope>
    <source>
        <strain evidence="2">HaeL-2018</strain>
    </source>
</reference>
<evidence type="ECO:0000313" key="3">
    <source>
        <dbReference type="Proteomes" id="UP000821853"/>
    </source>
</evidence>